<dbReference type="PANTHER" id="PTHR42718">
    <property type="entry name" value="MAJOR FACILITATOR SUPERFAMILY MULTIDRUG TRANSPORTER MFSC"/>
    <property type="match status" value="1"/>
</dbReference>
<feature type="transmembrane region" description="Helical" evidence="5">
    <location>
        <begin position="347"/>
        <end position="369"/>
    </location>
</feature>
<dbReference type="Pfam" id="PF07690">
    <property type="entry name" value="MFS_1"/>
    <property type="match status" value="2"/>
</dbReference>
<evidence type="ECO:0000256" key="5">
    <source>
        <dbReference type="SAM" id="Phobius"/>
    </source>
</evidence>
<feature type="transmembrane region" description="Helical" evidence="5">
    <location>
        <begin position="407"/>
        <end position="433"/>
    </location>
</feature>
<dbReference type="SUPFAM" id="SSF103473">
    <property type="entry name" value="MFS general substrate transporter"/>
    <property type="match status" value="1"/>
</dbReference>
<dbReference type="EMBL" id="JACHCC010000004">
    <property type="protein sequence ID" value="MBB6499412.1"/>
    <property type="molecule type" value="Genomic_DNA"/>
</dbReference>
<feature type="domain" description="Major facilitator superfamily (MFS) profile" evidence="6">
    <location>
        <begin position="23"/>
        <end position="468"/>
    </location>
</feature>
<feature type="transmembrane region" description="Helical" evidence="5">
    <location>
        <begin position="214"/>
        <end position="232"/>
    </location>
</feature>
<evidence type="ECO:0000313" key="7">
    <source>
        <dbReference type="EMBL" id="MBB6499412.1"/>
    </source>
</evidence>
<dbReference type="InterPro" id="IPR036259">
    <property type="entry name" value="MFS_trans_sf"/>
</dbReference>
<evidence type="ECO:0000259" key="6">
    <source>
        <dbReference type="PROSITE" id="PS50850"/>
    </source>
</evidence>
<evidence type="ECO:0000313" key="8">
    <source>
        <dbReference type="Proteomes" id="UP000521017"/>
    </source>
</evidence>
<sequence>MQKVVPDSLSAHTINPYPKRWLALIVLLMGAFLSPLDFFIVNVALPAIKDGLHASSTQLQFVIIAYGSTYAVLVVTGGRLGDIYGRKRIFIIGMLLFTLSSAVCGLAPNIMILIGARIVQGLAAAVLAPQVLSSIRIIFPVNEQPKAMGFFGATFGLASIAGQLLGGVLIKVQPLGFTWESVFMINIPLGLLTILLAFFILPENKPAKKPKLDIPGILLLSLALFLIIYPLIKGREEGWPLWIFLCFAAAIPVLIAFVHTERHTIKKGRDPLIDLSLFQNQHFVTGTIIIFFFNSTAAFFMVYPYYLQNGLHWDVLSAGLAVLPYAAGFFIGPLTSTLLTRKIGSGVVLLALGLLALGFGLTILSVLLYHTPGTIMYAGLMIAGMGHGIVLPSLVRITLAPVTHEKAGMAAGVVSTAIQMGSAIGVAIIGTIFFSVLNGQTFKTAFAIAMGCLLCIFIIAFFLTIRLNSLPVKK</sequence>
<feature type="transmembrane region" description="Helical" evidence="5">
    <location>
        <begin position="315"/>
        <end position="335"/>
    </location>
</feature>
<feature type="transmembrane region" description="Helical" evidence="5">
    <location>
        <begin position="21"/>
        <end position="45"/>
    </location>
</feature>
<accession>A0A7X0MHJ2</accession>
<comment type="caution">
    <text evidence="7">The sequence shown here is derived from an EMBL/GenBank/DDBJ whole genome shotgun (WGS) entry which is preliminary data.</text>
</comment>
<comment type="subcellular location">
    <subcellularLocation>
        <location evidence="1">Membrane</location>
        <topology evidence="1">Multi-pass membrane protein</topology>
    </subcellularLocation>
</comment>
<dbReference type="CDD" id="cd17321">
    <property type="entry name" value="MFS_MMR_MDR_like"/>
    <property type="match status" value="1"/>
</dbReference>
<dbReference type="GO" id="GO:0022857">
    <property type="term" value="F:transmembrane transporter activity"/>
    <property type="evidence" value="ECO:0007669"/>
    <property type="project" value="InterPro"/>
</dbReference>
<keyword evidence="2 5" id="KW-0812">Transmembrane</keyword>
<feature type="transmembrane region" description="Helical" evidence="5">
    <location>
        <begin position="445"/>
        <end position="465"/>
    </location>
</feature>
<evidence type="ECO:0000256" key="4">
    <source>
        <dbReference type="ARBA" id="ARBA00023136"/>
    </source>
</evidence>
<feature type="transmembrane region" description="Helical" evidence="5">
    <location>
        <begin position="238"/>
        <end position="260"/>
    </location>
</feature>
<dbReference type="PRINTS" id="PR01036">
    <property type="entry name" value="TCRTETB"/>
</dbReference>
<feature type="transmembrane region" description="Helical" evidence="5">
    <location>
        <begin position="281"/>
        <end position="303"/>
    </location>
</feature>
<evidence type="ECO:0000256" key="1">
    <source>
        <dbReference type="ARBA" id="ARBA00004141"/>
    </source>
</evidence>
<dbReference type="AlphaFoldDB" id="A0A7X0MHJ2"/>
<dbReference type="RefSeq" id="WP_184624157.1">
    <property type="nucleotide sequence ID" value="NZ_JACHCC010000004.1"/>
</dbReference>
<dbReference type="PANTHER" id="PTHR42718:SF39">
    <property type="entry name" value="ACTINORHODIN TRANSPORTER-RELATED"/>
    <property type="match status" value="1"/>
</dbReference>
<evidence type="ECO:0000256" key="3">
    <source>
        <dbReference type="ARBA" id="ARBA00022989"/>
    </source>
</evidence>
<dbReference type="Proteomes" id="UP000521017">
    <property type="component" value="Unassembled WGS sequence"/>
</dbReference>
<feature type="transmembrane region" description="Helical" evidence="5">
    <location>
        <begin position="375"/>
        <end position="395"/>
    </location>
</feature>
<feature type="transmembrane region" description="Helical" evidence="5">
    <location>
        <begin position="182"/>
        <end position="202"/>
    </location>
</feature>
<feature type="transmembrane region" description="Helical" evidence="5">
    <location>
        <begin position="118"/>
        <end position="138"/>
    </location>
</feature>
<dbReference type="Gene3D" id="1.20.1250.20">
    <property type="entry name" value="MFS general substrate transporter like domains"/>
    <property type="match status" value="1"/>
</dbReference>
<evidence type="ECO:0000256" key="2">
    <source>
        <dbReference type="ARBA" id="ARBA00022692"/>
    </source>
</evidence>
<reference evidence="7 8" key="1">
    <citation type="submission" date="2020-08" db="EMBL/GenBank/DDBJ databases">
        <title>Genomic Encyclopedia of Type Strains, Phase IV (KMG-V): Genome sequencing to study the core and pangenomes of soil and plant-associated prokaryotes.</title>
        <authorList>
            <person name="Whitman W."/>
        </authorList>
    </citation>
    <scope>NUCLEOTIDE SEQUENCE [LARGE SCALE GENOMIC DNA]</scope>
    <source>
        <strain evidence="7 8">M2T3</strain>
    </source>
</reference>
<dbReference type="PROSITE" id="PS50850">
    <property type="entry name" value="MFS"/>
    <property type="match status" value="1"/>
</dbReference>
<dbReference type="InterPro" id="IPR011701">
    <property type="entry name" value="MFS"/>
</dbReference>
<keyword evidence="3 5" id="KW-1133">Transmembrane helix</keyword>
<gene>
    <name evidence="7" type="ORF">HDF25_001554</name>
</gene>
<feature type="transmembrane region" description="Helical" evidence="5">
    <location>
        <begin position="150"/>
        <end position="170"/>
    </location>
</feature>
<keyword evidence="4 5" id="KW-0472">Membrane</keyword>
<proteinExistence type="predicted"/>
<dbReference type="GO" id="GO:0016020">
    <property type="term" value="C:membrane"/>
    <property type="evidence" value="ECO:0007669"/>
    <property type="project" value="UniProtKB-SubCell"/>
</dbReference>
<feature type="transmembrane region" description="Helical" evidence="5">
    <location>
        <begin position="57"/>
        <end position="77"/>
    </location>
</feature>
<protein>
    <submittedName>
        <fullName evidence="7">EmrB/QacA subfamily drug resistance transporter</fullName>
    </submittedName>
</protein>
<dbReference type="InterPro" id="IPR020846">
    <property type="entry name" value="MFS_dom"/>
</dbReference>
<feature type="transmembrane region" description="Helical" evidence="5">
    <location>
        <begin position="89"/>
        <end position="112"/>
    </location>
</feature>
<name>A0A7X0MHJ2_9SPHI</name>
<dbReference type="Gene3D" id="1.20.1720.10">
    <property type="entry name" value="Multidrug resistance protein D"/>
    <property type="match status" value="1"/>
</dbReference>
<organism evidence="7 8">
    <name type="scientific">Pedobacter cryoconitis</name>
    <dbReference type="NCBI Taxonomy" id="188932"/>
    <lineage>
        <taxon>Bacteria</taxon>
        <taxon>Pseudomonadati</taxon>
        <taxon>Bacteroidota</taxon>
        <taxon>Sphingobacteriia</taxon>
        <taxon>Sphingobacteriales</taxon>
        <taxon>Sphingobacteriaceae</taxon>
        <taxon>Pedobacter</taxon>
    </lineage>
</organism>